<gene>
    <name evidence="6" type="primary">4CL3</name>
    <name evidence="6" type="ORF">Tcan_15176</name>
</gene>
<dbReference type="Pfam" id="PF00501">
    <property type="entry name" value="AMP-binding"/>
    <property type="match status" value="1"/>
</dbReference>
<keyword evidence="6" id="KW-0436">Ligase</keyword>
<dbReference type="SUPFAM" id="SSF56801">
    <property type="entry name" value="Acetyl-CoA synthetase-like"/>
    <property type="match status" value="1"/>
</dbReference>
<dbReference type="GO" id="GO:0005777">
    <property type="term" value="C:peroxisome"/>
    <property type="evidence" value="ECO:0007669"/>
    <property type="project" value="UniProtKB-SubCell"/>
</dbReference>
<reference evidence="6 7" key="1">
    <citation type="submission" date="2014-11" db="EMBL/GenBank/DDBJ databases">
        <title>Genetic blueprint of the zoonotic pathogen Toxocara canis.</title>
        <authorList>
            <person name="Zhu X.-Q."/>
            <person name="Korhonen P.K."/>
            <person name="Cai H."/>
            <person name="Young N.D."/>
            <person name="Nejsum P."/>
            <person name="von Samson-Himmelstjerna G."/>
            <person name="Boag P.R."/>
            <person name="Tan P."/>
            <person name="Li Q."/>
            <person name="Min J."/>
            <person name="Yang Y."/>
            <person name="Wang X."/>
            <person name="Fang X."/>
            <person name="Hall R.S."/>
            <person name="Hofmann A."/>
            <person name="Sternberg P.W."/>
            <person name="Jex A.R."/>
            <person name="Gasser R.B."/>
        </authorList>
    </citation>
    <scope>NUCLEOTIDE SEQUENCE [LARGE SCALE GENOMIC DNA]</scope>
    <source>
        <strain evidence="6">PN_DK_2014</strain>
    </source>
</reference>
<dbReference type="GO" id="GO:0016405">
    <property type="term" value="F:CoA-ligase activity"/>
    <property type="evidence" value="ECO:0007669"/>
    <property type="project" value="TreeGrafter"/>
</dbReference>
<dbReference type="Gene3D" id="3.40.50.12780">
    <property type="entry name" value="N-terminal domain of ligase-like"/>
    <property type="match status" value="1"/>
</dbReference>
<evidence type="ECO:0000259" key="5">
    <source>
        <dbReference type="Pfam" id="PF13193"/>
    </source>
</evidence>
<name>A0A0B2UQA7_TOXCA</name>
<feature type="domain" description="AMP-dependent synthetase/ligase" evidence="4">
    <location>
        <begin position="28"/>
        <end position="412"/>
    </location>
</feature>
<sequence length="558" mass="62666">MPSYSDMPFVPIVTEPLQKILLDAIWIHAASDRNKIAFMNAEDNSVCMTYRDLYLHAQSVCAFLEKRHFRHGDIACVVLSNCWQYAAFFLGVSMNGGAISGASYRFTDYELEQQFHDSKCKVVLTAEESLNKVLKAARKCSLITTVIVIPKKAASREDPQRLPWGVVEWSRVIADQPNMHKAELNQDVARDIVILPYSSGTTGPPKGVMLTHRNFGTMLAVLNSHMDNILMPKLDSNWCWSNETILLFLPFYHIYGFGLLCMVLLRGTTAIVFDHFDGDLFCRNIQEHKVRIIMLVPPTLVFLAKSPIVSKYDLSSVIFALSGAAPAGKDLCDDVLLRHRNIKYILQGYGMTEMGMVSHLPDLNDGQKFGNCGRLAATYEQKIVDVKTGKECPQGTSGEIWVRGPTIMLGYLNKPQSTAEAIDDEGWLHSGDIGYLDEKGYLFVVDRLKELIKVRGFQVPPAELEDILISHPQIRDAAVIGIPDKTAGELPRAYIVRASNVLTEKEVFEFVKAKVSHYKQLKGGVRFVNEIPKSASGKILRRLLRDEAITEHRRTFKL</sequence>
<feature type="domain" description="AMP-binding enzyme C-terminal" evidence="5">
    <location>
        <begin position="463"/>
        <end position="538"/>
    </location>
</feature>
<dbReference type="PROSITE" id="PS00455">
    <property type="entry name" value="AMP_BINDING"/>
    <property type="match status" value="1"/>
</dbReference>
<keyword evidence="3" id="KW-0576">Peroxisome</keyword>
<comment type="similarity">
    <text evidence="2">Belongs to the ATP-dependent AMP-binding enzyme family.</text>
</comment>
<evidence type="ECO:0000313" key="7">
    <source>
        <dbReference type="Proteomes" id="UP000031036"/>
    </source>
</evidence>
<dbReference type="InterPro" id="IPR045851">
    <property type="entry name" value="AMP-bd_C_sf"/>
</dbReference>
<evidence type="ECO:0000256" key="3">
    <source>
        <dbReference type="ARBA" id="ARBA00023140"/>
    </source>
</evidence>
<evidence type="ECO:0000256" key="2">
    <source>
        <dbReference type="ARBA" id="ARBA00006432"/>
    </source>
</evidence>
<dbReference type="InterPro" id="IPR042099">
    <property type="entry name" value="ANL_N_sf"/>
</dbReference>
<evidence type="ECO:0000259" key="4">
    <source>
        <dbReference type="Pfam" id="PF00501"/>
    </source>
</evidence>
<dbReference type="STRING" id="6265.A0A0B2UQA7"/>
<dbReference type="PANTHER" id="PTHR24096:SF422">
    <property type="entry name" value="BCDNA.GH02901"/>
    <property type="match status" value="1"/>
</dbReference>
<protein>
    <submittedName>
        <fullName evidence="6">4-coumarate--CoA ligase 3</fullName>
    </submittedName>
</protein>
<dbReference type="OrthoDB" id="10253869at2759"/>
<dbReference type="PANTHER" id="PTHR24096">
    <property type="entry name" value="LONG-CHAIN-FATTY-ACID--COA LIGASE"/>
    <property type="match status" value="1"/>
</dbReference>
<dbReference type="InterPro" id="IPR025110">
    <property type="entry name" value="AMP-bd_C"/>
</dbReference>
<keyword evidence="7" id="KW-1185">Reference proteome</keyword>
<organism evidence="6 7">
    <name type="scientific">Toxocara canis</name>
    <name type="common">Canine roundworm</name>
    <dbReference type="NCBI Taxonomy" id="6265"/>
    <lineage>
        <taxon>Eukaryota</taxon>
        <taxon>Metazoa</taxon>
        <taxon>Ecdysozoa</taxon>
        <taxon>Nematoda</taxon>
        <taxon>Chromadorea</taxon>
        <taxon>Rhabditida</taxon>
        <taxon>Spirurina</taxon>
        <taxon>Ascaridomorpha</taxon>
        <taxon>Ascaridoidea</taxon>
        <taxon>Toxocaridae</taxon>
        <taxon>Toxocara</taxon>
    </lineage>
</organism>
<dbReference type="InterPro" id="IPR020845">
    <property type="entry name" value="AMP-binding_CS"/>
</dbReference>
<evidence type="ECO:0000313" key="6">
    <source>
        <dbReference type="EMBL" id="KHN73171.1"/>
    </source>
</evidence>
<dbReference type="OMA" id="PNSSFWY"/>
<dbReference type="CDD" id="cd05911">
    <property type="entry name" value="Firefly_Luc_like"/>
    <property type="match status" value="1"/>
</dbReference>
<dbReference type="FunFam" id="3.30.300.30:FF:000007">
    <property type="entry name" value="4-coumarate--CoA ligase 2"/>
    <property type="match status" value="1"/>
</dbReference>
<dbReference type="InterPro" id="IPR000873">
    <property type="entry name" value="AMP-dep_synth/lig_dom"/>
</dbReference>
<accession>A0A0B2UQA7</accession>
<dbReference type="Proteomes" id="UP000031036">
    <property type="component" value="Unassembled WGS sequence"/>
</dbReference>
<dbReference type="Pfam" id="PF13193">
    <property type="entry name" value="AMP-binding_C"/>
    <property type="match status" value="1"/>
</dbReference>
<dbReference type="AlphaFoldDB" id="A0A0B2UQA7"/>
<dbReference type="Gene3D" id="3.30.300.30">
    <property type="match status" value="1"/>
</dbReference>
<evidence type="ECO:0000256" key="1">
    <source>
        <dbReference type="ARBA" id="ARBA00004275"/>
    </source>
</evidence>
<comment type="caution">
    <text evidence="6">The sequence shown here is derived from an EMBL/GenBank/DDBJ whole genome shotgun (WGS) entry which is preliminary data.</text>
</comment>
<proteinExistence type="inferred from homology"/>
<comment type="subcellular location">
    <subcellularLocation>
        <location evidence="1">Peroxisome</location>
    </subcellularLocation>
</comment>
<dbReference type="EMBL" id="JPKZ01003146">
    <property type="protein sequence ID" value="KHN73171.1"/>
    <property type="molecule type" value="Genomic_DNA"/>
</dbReference>